<keyword evidence="4" id="KW-1185">Reference proteome</keyword>
<evidence type="ECO:0000259" key="2">
    <source>
        <dbReference type="Pfam" id="PF13391"/>
    </source>
</evidence>
<gene>
    <name evidence="3" type="ORF">EV420DRAFT_1278611</name>
</gene>
<evidence type="ECO:0000313" key="3">
    <source>
        <dbReference type="EMBL" id="KAK0441720.1"/>
    </source>
</evidence>
<sequence>MATPEQRSVRLHVHLRNPDNAPASKFWLPCLEIPIDRLTELSSKPYRWLCYAGYCIMGVEGSLSFSPTDLGRVGFDYDAPFESTLTCGLYFHPGGPIFPIDPDFEEGSVTTLSEDQSSTFRTSIIERDGTCIVTNNPPPYCEAVHLIRQSKGSEYIERFTQRRGDGPGDIITDIDDPRNGLLVNRMLHVAFGHSVAILLTPNFIMKTTDVVPGAAPDEPRWTVQDFAEPTTRTANLRAWISAGQAVRTPPRGTQWPPHCLFAAVYASALITTWPMKEFLTQVRSMWMDTFYPKSSGRDQEKAERRKRKAERERENRHDRMLGDEVDVFDVLLMLREIGAYRDNMAGDSVPQPSSADESVQEKVLPWLQGIH</sequence>
<comment type="caution">
    <text evidence="3">The sequence shown here is derived from an EMBL/GenBank/DDBJ whole genome shotgun (WGS) entry which is preliminary data.</text>
</comment>
<dbReference type="GeneID" id="85351644"/>
<accession>A0AA39JGW1</accession>
<evidence type="ECO:0000313" key="4">
    <source>
        <dbReference type="Proteomes" id="UP001175211"/>
    </source>
</evidence>
<feature type="domain" description="HNH nuclease" evidence="2">
    <location>
        <begin position="131"/>
        <end position="193"/>
    </location>
</feature>
<proteinExistence type="predicted"/>
<name>A0AA39JGW1_ARMTA</name>
<dbReference type="EMBL" id="JAUEPS010000068">
    <property type="protein sequence ID" value="KAK0441720.1"/>
    <property type="molecule type" value="Genomic_DNA"/>
</dbReference>
<dbReference type="InterPro" id="IPR003615">
    <property type="entry name" value="HNH_nuc"/>
</dbReference>
<evidence type="ECO:0000256" key="1">
    <source>
        <dbReference type="SAM" id="MobiDB-lite"/>
    </source>
</evidence>
<feature type="region of interest" description="Disordered" evidence="1">
    <location>
        <begin position="293"/>
        <end position="317"/>
    </location>
</feature>
<reference evidence="3" key="1">
    <citation type="submission" date="2023-06" db="EMBL/GenBank/DDBJ databases">
        <authorList>
            <consortium name="Lawrence Berkeley National Laboratory"/>
            <person name="Ahrendt S."/>
            <person name="Sahu N."/>
            <person name="Indic B."/>
            <person name="Wong-Bajracharya J."/>
            <person name="Merenyi Z."/>
            <person name="Ke H.-M."/>
            <person name="Monk M."/>
            <person name="Kocsube S."/>
            <person name="Drula E."/>
            <person name="Lipzen A."/>
            <person name="Balint B."/>
            <person name="Henrissat B."/>
            <person name="Andreopoulos B."/>
            <person name="Martin F.M."/>
            <person name="Harder C.B."/>
            <person name="Rigling D."/>
            <person name="Ford K.L."/>
            <person name="Foster G.D."/>
            <person name="Pangilinan J."/>
            <person name="Papanicolaou A."/>
            <person name="Barry K."/>
            <person name="LaButti K."/>
            <person name="Viragh M."/>
            <person name="Koriabine M."/>
            <person name="Yan M."/>
            <person name="Riley R."/>
            <person name="Champramary S."/>
            <person name="Plett K.L."/>
            <person name="Tsai I.J."/>
            <person name="Slot J."/>
            <person name="Sipos G."/>
            <person name="Plett J."/>
            <person name="Nagy L.G."/>
            <person name="Grigoriev I.V."/>
        </authorList>
    </citation>
    <scope>NUCLEOTIDE SEQUENCE</scope>
    <source>
        <strain evidence="3">CCBAS 213</strain>
    </source>
</reference>
<feature type="compositionally biased region" description="Basic and acidic residues" evidence="1">
    <location>
        <begin position="295"/>
        <end position="317"/>
    </location>
</feature>
<dbReference type="RefSeq" id="XP_060324059.1">
    <property type="nucleotide sequence ID" value="XM_060468096.1"/>
</dbReference>
<organism evidence="3 4">
    <name type="scientific">Armillaria tabescens</name>
    <name type="common">Ringless honey mushroom</name>
    <name type="synonym">Agaricus tabescens</name>
    <dbReference type="NCBI Taxonomy" id="1929756"/>
    <lineage>
        <taxon>Eukaryota</taxon>
        <taxon>Fungi</taxon>
        <taxon>Dikarya</taxon>
        <taxon>Basidiomycota</taxon>
        <taxon>Agaricomycotina</taxon>
        <taxon>Agaricomycetes</taxon>
        <taxon>Agaricomycetidae</taxon>
        <taxon>Agaricales</taxon>
        <taxon>Marasmiineae</taxon>
        <taxon>Physalacriaceae</taxon>
        <taxon>Desarmillaria</taxon>
    </lineage>
</organism>
<protein>
    <recommendedName>
        <fullName evidence="2">HNH nuclease domain-containing protein</fullName>
    </recommendedName>
</protein>
<dbReference type="Pfam" id="PF13391">
    <property type="entry name" value="HNH_2"/>
    <property type="match status" value="1"/>
</dbReference>
<dbReference type="Proteomes" id="UP001175211">
    <property type="component" value="Unassembled WGS sequence"/>
</dbReference>
<dbReference type="AlphaFoldDB" id="A0AA39JGW1"/>